<dbReference type="OrthoDB" id="9802564at2"/>
<accession>A0A1G9QFJ9</accession>
<dbReference type="InterPro" id="IPR002347">
    <property type="entry name" value="SDR_fam"/>
</dbReference>
<dbReference type="PANTHER" id="PTHR42879:SF2">
    <property type="entry name" value="3-OXOACYL-[ACYL-CARRIER-PROTEIN] REDUCTASE FABG"/>
    <property type="match status" value="1"/>
</dbReference>
<dbReference type="NCBIfam" id="NF009466">
    <property type="entry name" value="PRK12826.1-2"/>
    <property type="match status" value="1"/>
</dbReference>
<dbReference type="EMBL" id="FNHP01000002">
    <property type="protein sequence ID" value="SDM09763.1"/>
    <property type="molecule type" value="Genomic_DNA"/>
</dbReference>
<dbReference type="SUPFAM" id="SSF51735">
    <property type="entry name" value="NAD(P)-binding Rossmann-fold domains"/>
    <property type="match status" value="1"/>
</dbReference>
<dbReference type="Gene3D" id="3.40.50.720">
    <property type="entry name" value="NAD(P)-binding Rossmann-like Domain"/>
    <property type="match status" value="1"/>
</dbReference>
<keyword evidence="2" id="KW-0560">Oxidoreductase</keyword>
<dbReference type="PRINTS" id="PR00080">
    <property type="entry name" value="SDRFAMILY"/>
</dbReference>
<evidence type="ECO:0000259" key="4">
    <source>
        <dbReference type="SMART" id="SM00822"/>
    </source>
</evidence>
<gene>
    <name evidence="5" type="ORF">SAMN05428957_102284</name>
</gene>
<dbReference type="RefSeq" id="WP_091567001.1">
    <property type="nucleotide sequence ID" value="NZ_FNHP01000002.1"/>
</dbReference>
<dbReference type="InterPro" id="IPR057326">
    <property type="entry name" value="KR_dom"/>
</dbReference>
<sequence>MNPVSASPATLSSPRRALVTGGSGGIGAAICERLAASGLDVVVHAHQGLERAQALAARLRATGGRASAAAFDVTDRAACAQALEQLQQDGPIQVLVNNAGIHDDAVFPGMRGEQWDRVLDVSLNGFFNVTQPLALPMLRTRWGRIISLSSVAAVMGNRGQVNYAAAKGALHAASRALSLELASRGVTVNVVAPGIIDTGMAQDRFSAEAIARMVPARRAGRPEEVADLVNFLVSDRAGYITGQVLSINGGMA</sequence>
<organism evidence="5 6">
    <name type="scientific">Oryzisolibacter propanilivorax</name>
    <dbReference type="NCBI Taxonomy" id="1527607"/>
    <lineage>
        <taxon>Bacteria</taxon>
        <taxon>Pseudomonadati</taxon>
        <taxon>Pseudomonadota</taxon>
        <taxon>Betaproteobacteria</taxon>
        <taxon>Burkholderiales</taxon>
        <taxon>Comamonadaceae</taxon>
        <taxon>Oryzisolibacter</taxon>
    </lineage>
</organism>
<evidence type="ECO:0000256" key="3">
    <source>
        <dbReference type="RuleBase" id="RU000363"/>
    </source>
</evidence>
<dbReference type="NCBIfam" id="NF004200">
    <property type="entry name" value="PRK05653.1-5"/>
    <property type="match status" value="1"/>
</dbReference>
<dbReference type="InterPro" id="IPR050259">
    <property type="entry name" value="SDR"/>
</dbReference>
<evidence type="ECO:0000256" key="1">
    <source>
        <dbReference type="ARBA" id="ARBA00006484"/>
    </source>
</evidence>
<evidence type="ECO:0000313" key="5">
    <source>
        <dbReference type="EMBL" id="SDM09763.1"/>
    </source>
</evidence>
<name>A0A1G9QFJ9_9BURK</name>
<comment type="similarity">
    <text evidence="1 3">Belongs to the short-chain dehydrogenases/reductases (SDR) family.</text>
</comment>
<evidence type="ECO:0000256" key="2">
    <source>
        <dbReference type="ARBA" id="ARBA00023002"/>
    </source>
</evidence>
<dbReference type="AlphaFoldDB" id="A0A1G9QFJ9"/>
<dbReference type="FunFam" id="3.40.50.720:FF:000173">
    <property type="entry name" value="3-oxoacyl-[acyl-carrier protein] reductase"/>
    <property type="match status" value="1"/>
</dbReference>
<feature type="domain" description="Ketoreductase" evidence="4">
    <location>
        <begin position="15"/>
        <end position="199"/>
    </location>
</feature>
<dbReference type="InterPro" id="IPR036291">
    <property type="entry name" value="NAD(P)-bd_dom_sf"/>
</dbReference>
<keyword evidence="6" id="KW-1185">Reference proteome</keyword>
<reference evidence="6" key="1">
    <citation type="submission" date="2016-10" db="EMBL/GenBank/DDBJ databases">
        <authorList>
            <person name="Varghese N."/>
            <person name="Submissions S."/>
        </authorList>
    </citation>
    <scope>NUCLEOTIDE SEQUENCE [LARGE SCALE GENOMIC DNA]</scope>
    <source>
        <strain evidence="6">EPL6</strain>
    </source>
</reference>
<dbReference type="PRINTS" id="PR00081">
    <property type="entry name" value="GDHRDH"/>
</dbReference>
<dbReference type="Proteomes" id="UP000198552">
    <property type="component" value="Unassembled WGS sequence"/>
</dbReference>
<dbReference type="PANTHER" id="PTHR42879">
    <property type="entry name" value="3-OXOACYL-(ACYL-CARRIER-PROTEIN) REDUCTASE"/>
    <property type="match status" value="1"/>
</dbReference>
<dbReference type="STRING" id="1527607.SAMN05428957_102284"/>
<dbReference type="Pfam" id="PF00106">
    <property type="entry name" value="adh_short"/>
    <property type="match status" value="1"/>
</dbReference>
<proteinExistence type="inferred from homology"/>
<dbReference type="GO" id="GO:0016491">
    <property type="term" value="F:oxidoreductase activity"/>
    <property type="evidence" value="ECO:0007669"/>
    <property type="project" value="UniProtKB-KW"/>
</dbReference>
<dbReference type="SMART" id="SM00822">
    <property type="entry name" value="PKS_KR"/>
    <property type="match status" value="1"/>
</dbReference>
<protein>
    <submittedName>
        <fullName evidence="5">3-oxoacyl-[acyl-carrier protein] reductase</fullName>
    </submittedName>
</protein>
<evidence type="ECO:0000313" key="6">
    <source>
        <dbReference type="Proteomes" id="UP000198552"/>
    </source>
</evidence>